<dbReference type="GO" id="GO:0043565">
    <property type="term" value="F:sequence-specific DNA binding"/>
    <property type="evidence" value="ECO:0007669"/>
    <property type="project" value="InterPro"/>
</dbReference>
<protein>
    <submittedName>
        <fullName evidence="5">Helix-turn-helix-domain containing protein AraC type</fullName>
    </submittedName>
</protein>
<keyword evidence="3" id="KW-0804">Transcription</keyword>
<accession>B8CXU0</accession>
<dbReference type="InterPro" id="IPR018060">
    <property type="entry name" value="HTH_AraC"/>
</dbReference>
<feature type="domain" description="HTH araC/xylS-type" evidence="4">
    <location>
        <begin position="1"/>
        <end position="71"/>
    </location>
</feature>
<sequence length="71" mass="8454">MQDYIEKHIRKPITLHQLARAAGYSPWHSGRIFKELIGKTPFEYIRKFRLSRAAVKLRDEDQPDNTNQMQL</sequence>
<keyword evidence="6" id="KW-1185">Reference proteome</keyword>
<dbReference type="SUPFAM" id="SSF46689">
    <property type="entry name" value="Homeodomain-like"/>
    <property type="match status" value="1"/>
</dbReference>
<keyword evidence="1" id="KW-0805">Transcription regulation</keyword>
<name>B8CXU0_HALOH</name>
<reference evidence="5 6" key="1">
    <citation type="journal article" date="2009" name="PLoS ONE">
        <title>Genome analysis of the anaerobic thermohalophilic bacterium Halothermothrix orenii.</title>
        <authorList>
            <person name="Mavromatis K."/>
            <person name="Ivanova N."/>
            <person name="Anderson I."/>
            <person name="Lykidis A."/>
            <person name="Hooper S.D."/>
            <person name="Sun H."/>
            <person name="Kunin V."/>
            <person name="Lapidus A."/>
            <person name="Hugenholtz P."/>
            <person name="Patel B."/>
            <person name="Kyrpides N.C."/>
        </authorList>
    </citation>
    <scope>NUCLEOTIDE SEQUENCE [LARGE SCALE GENOMIC DNA]</scope>
    <source>
        <strain evidence="6">H 168 / OCM 544 / DSM 9562</strain>
    </source>
</reference>
<dbReference type="STRING" id="373903.Hore_13590"/>
<dbReference type="KEGG" id="hor:Hore_13590"/>
<dbReference type="GO" id="GO:0003700">
    <property type="term" value="F:DNA-binding transcription factor activity"/>
    <property type="evidence" value="ECO:0007669"/>
    <property type="project" value="InterPro"/>
</dbReference>
<dbReference type="EMBL" id="CP001098">
    <property type="protein sequence ID" value="ACL70109.1"/>
    <property type="molecule type" value="Genomic_DNA"/>
</dbReference>
<evidence type="ECO:0000256" key="3">
    <source>
        <dbReference type="ARBA" id="ARBA00023163"/>
    </source>
</evidence>
<evidence type="ECO:0000313" key="5">
    <source>
        <dbReference type="EMBL" id="ACL70109.1"/>
    </source>
</evidence>
<dbReference type="Gene3D" id="1.10.10.60">
    <property type="entry name" value="Homeodomain-like"/>
    <property type="match status" value="1"/>
</dbReference>
<dbReference type="eggNOG" id="COG4977">
    <property type="taxonomic scope" value="Bacteria"/>
</dbReference>
<keyword evidence="2" id="KW-0238">DNA-binding</keyword>
<evidence type="ECO:0000256" key="1">
    <source>
        <dbReference type="ARBA" id="ARBA00023015"/>
    </source>
</evidence>
<organism evidence="5 6">
    <name type="scientific">Halothermothrix orenii (strain H 168 / OCM 544 / DSM 9562)</name>
    <dbReference type="NCBI Taxonomy" id="373903"/>
    <lineage>
        <taxon>Bacteria</taxon>
        <taxon>Bacillati</taxon>
        <taxon>Bacillota</taxon>
        <taxon>Clostridia</taxon>
        <taxon>Halanaerobiales</taxon>
        <taxon>Halothermotrichaceae</taxon>
        <taxon>Halothermothrix</taxon>
    </lineage>
</organism>
<evidence type="ECO:0000256" key="2">
    <source>
        <dbReference type="ARBA" id="ARBA00023125"/>
    </source>
</evidence>
<dbReference type="PROSITE" id="PS01124">
    <property type="entry name" value="HTH_ARAC_FAMILY_2"/>
    <property type="match status" value="1"/>
</dbReference>
<dbReference type="AlphaFoldDB" id="B8CXU0"/>
<evidence type="ECO:0000259" key="4">
    <source>
        <dbReference type="PROSITE" id="PS01124"/>
    </source>
</evidence>
<dbReference type="Proteomes" id="UP000000719">
    <property type="component" value="Chromosome"/>
</dbReference>
<gene>
    <name evidence="5" type="ordered locus">Hore_13590</name>
</gene>
<dbReference type="PANTHER" id="PTHR47504:SF5">
    <property type="entry name" value="RIGHT ORIGIN-BINDING PROTEIN"/>
    <property type="match status" value="1"/>
</dbReference>
<dbReference type="InterPro" id="IPR009057">
    <property type="entry name" value="Homeodomain-like_sf"/>
</dbReference>
<dbReference type="Pfam" id="PF12833">
    <property type="entry name" value="HTH_18"/>
    <property type="match status" value="1"/>
</dbReference>
<proteinExistence type="predicted"/>
<dbReference type="PANTHER" id="PTHR47504">
    <property type="entry name" value="RIGHT ORIGIN-BINDING PROTEIN"/>
    <property type="match status" value="1"/>
</dbReference>
<dbReference type="HOGENOM" id="CLU_2734438_0_0_9"/>
<dbReference type="OrthoDB" id="9801721at2"/>
<evidence type="ECO:0000313" key="6">
    <source>
        <dbReference type="Proteomes" id="UP000000719"/>
    </source>
</evidence>
<dbReference type="InterPro" id="IPR050959">
    <property type="entry name" value="MarA-like"/>
</dbReference>